<evidence type="ECO:0000259" key="4">
    <source>
        <dbReference type="PROSITE" id="PS50043"/>
    </source>
</evidence>
<dbReference type="EMBL" id="ARXR01000023">
    <property type="protein sequence ID" value="MBF5053857.1"/>
    <property type="molecule type" value="Genomic_DNA"/>
</dbReference>
<dbReference type="SUPFAM" id="SSF46894">
    <property type="entry name" value="C-terminal effector domain of the bipartite response regulators"/>
    <property type="match status" value="1"/>
</dbReference>
<dbReference type="PANTHER" id="PTHR44688">
    <property type="entry name" value="DNA-BINDING TRANSCRIPTIONAL ACTIVATOR DEVR_DOSR"/>
    <property type="match status" value="1"/>
</dbReference>
<dbReference type="InterPro" id="IPR016032">
    <property type="entry name" value="Sig_transdc_resp-reg_C-effctor"/>
</dbReference>
<proteinExistence type="predicted"/>
<keyword evidence="2" id="KW-0238">DNA-binding</keyword>
<dbReference type="InterPro" id="IPR000792">
    <property type="entry name" value="Tscrpt_reg_LuxR_C"/>
</dbReference>
<keyword evidence="3" id="KW-0804">Transcription</keyword>
<organism evidence="5 6">
    <name type="scientific">Alloalcanivorax venustensis ISO4</name>
    <dbReference type="NCBI Taxonomy" id="1177184"/>
    <lineage>
        <taxon>Bacteria</taxon>
        <taxon>Pseudomonadati</taxon>
        <taxon>Pseudomonadota</taxon>
        <taxon>Gammaproteobacteria</taxon>
        <taxon>Oceanospirillales</taxon>
        <taxon>Alcanivoracaceae</taxon>
        <taxon>Alloalcanivorax</taxon>
    </lineage>
</organism>
<feature type="domain" description="HTH luxR-type" evidence="4">
    <location>
        <begin position="122"/>
        <end position="187"/>
    </location>
</feature>
<dbReference type="Proteomes" id="UP000644441">
    <property type="component" value="Unassembled WGS sequence"/>
</dbReference>
<evidence type="ECO:0000256" key="1">
    <source>
        <dbReference type="ARBA" id="ARBA00023015"/>
    </source>
</evidence>
<dbReference type="PANTHER" id="PTHR44688:SF16">
    <property type="entry name" value="DNA-BINDING TRANSCRIPTIONAL ACTIVATOR DEVR_DOSR"/>
    <property type="match status" value="1"/>
</dbReference>
<sequence>MDRHAAVSRPNQGALLLLNVQQEVVFVSTRAKDWLSQTSRMTLRDNHLYLSGYKKQTEFSDLVRYCMGQRGSGMMALPEKTGVVRLLVSFEEAGIDGIFESNGLIAVFILAIDSEDIDDEGAIARWLGLTEQEARIATRIAQGGRPADIAAALGVSLHTVRHHLKNIYRKTGTHSQSQLTAMVLNLPL</sequence>
<protein>
    <submittedName>
        <fullName evidence="5">LuxR family transcriptional regulator</fullName>
    </submittedName>
</protein>
<name>A0ABS0AJT5_9GAMM</name>
<dbReference type="PRINTS" id="PR00038">
    <property type="entry name" value="HTHLUXR"/>
</dbReference>
<dbReference type="Pfam" id="PF00196">
    <property type="entry name" value="GerE"/>
    <property type="match status" value="1"/>
</dbReference>
<evidence type="ECO:0000256" key="2">
    <source>
        <dbReference type="ARBA" id="ARBA00023125"/>
    </source>
</evidence>
<evidence type="ECO:0000313" key="5">
    <source>
        <dbReference type="EMBL" id="MBF5053857.1"/>
    </source>
</evidence>
<dbReference type="InterPro" id="IPR036388">
    <property type="entry name" value="WH-like_DNA-bd_sf"/>
</dbReference>
<keyword evidence="1" id="KW-0805">Transcription regulation</keyword>
<accession>A0ABS0AJT5</accession>
<evidence type="ECO:0000313" key="6">
    <source>
        <dbReference type="Proteomes" id="UP000644441"/>
    </source>
</evidence>
<dbReference type="Gene3D" id="1.10.10.10">
    <property type="entry name" value="Winged helix-like DNA-binding domain superfamily/Winged helix DNA-binding domain"/>
    <property type="match status" value="1"/>
</dbReference>
<gene>
    <name evidence="5" type="ORF">ISO4_02459</name>
</gene>
<dbReference type="CDD" id="cd06170">
    <property type="entry name" value="LuxR_C_like"/>
    <property type="match status" value="1"/>
</dbReference>
<comment type="caution">
    <text evidence="5">The sequence shown here is derived from an EMBL/GenBank/DDBJ whole genome shotgun (WGS) entry which is preliminary data.</text>
</comment>
<keyword evidence="6" id="KW-1185">Reference proteome</keyword>
<reference evidence="5 6" key="1">
    <citation type="submission" date="2012-09" db="EMBL/GenBank/DDBJ databases">
        <title>Genome Sequence of alkane-degrading Bacterium Alcanivorax venustensis ISO4.</title>
        <authorList>
            <person name="Lai Q."/>
            <person name="Shao Z."/>
        </authorList>
    </citation>
    <scope>NUCLEOTIDE SEQUENCE [LARGE SCALE GENOMIC DNA]</scope>
    <source>
        <strain evidence="5 6">ISO4</strain>
    </source>
</reference>
<evidence type="ECO:0000256" key="3">
    <source>
        <dbReference type="ARBA" id="ARBA00023163"/>
    </source>
</evidence>
<dbReference type="PROSITE" id="PS50043">
    <property type="entry name" value="HTH_LUXR_2"/>
    <property type="match status" value="1"/>
</dbReference>
<dbReference type="SMART" id="SM00421">
    <property type="entry name" value="HTH_LUXR"/>
    <property type="match status" value="1"/>
</dbReference>